<dbReference type="PANTHER" id="PTHR23176">
    <property type="entry name" value="RHO/RAC/CDC GTPASE-ACTIVATING PROTEIN"/>
    <property type="match status" value="1"/>
</dbReference>
<dbReference type="InterPro" id="IPR027267">
    <property type="entry name" value="AH/BAR_dom_sf"/>
</dbReference>
<dbReference type="SUPFAM" id="SSF103657">
    <property type="entry name" value="BAR/IMD domain-like"/>
    <property type="match status" value="1"/>
</dbReference>
<dbReference type="Pfam" id="PF00620">
    <property type="entry name" value="RhoGAP"/>
    <property type="match status" value="1"/>
</dbReference>
<dbReference type="AlphaFoldDB" id="A0A8H4KZG4"/>
<feature type="compositionally biased region" description="Polar residues" evidence="3">
    <location>
        <begin position="450"/>
        <end position="460"/>
    </location>
</feature>
<dbReference type="SMART" id="SM00055">
    <property type="entry name" value="FCH"/>
    <property type="match status" value="1"/>
</dbReference>
<evidence type="ECO:0000313" key="6">
    <source>
        <dbReference type="EMBL" id="KAF4458248.1"/>
    </source>
</evidence>
<dbReference type="PROSITE" id="PS51741">
    <property type="entry name" value="F_BAR"/>
    <property type="match status" value="1"/>
</dbReference>
<feature type="compositionally biased region" description="Pro residues" evidence="3">
    <location>
        <begin position="508"/>
        <end position="517"/>
    </location>
</feature>
<dbReference type="InterPro" id="IPR050729">
    <property type="entry name" value="Rho-GAP"/>
</dbReference>
<dbReference type="Gene3D" id="1.20.1270.60">
    <property type="entry name" value="Arfaptin homology (AH) domain/BAR domain"/>
    <property type="match status" value="1"/>
</dbReference>
<evidence type="ECO:0000256" key="2">
    <source>
        <dbReference type="PROSITE-ProRule" id="PRU01077"/>
    </source>
</evidence>
<comment type="caution">
    <text evidence="6">The sequence shown here is derived from an EMBL/GenBank/DDBJ whole genome shotgun (WGS) entry which is preliminary data.</text>
</comment>
<dbReference type="GO" id="GO:0005938">
    <property type="term" value="C:cell cortex"/>
    <property type="evidence" value="ECO:0007669"/>
    <property type="project" value="UniProtKB-ARBA"/>
</dbReference>
<dbReference type="GO" id="GO:0007165">
    <property type="term" value="P:signal transduction"/>
    <property type="evidence" value="ECO:0007669"/>
    <property type="project" value="InterPro"/>
</dbReference>
<dbReference type="Pfam" id="PF00611">
    <property type="entry name" value="FCH"/>
    <property type="match status" value="1"/>
</dbReference>
<feature type="region of interest" description="Disordered" evidence="3">
    <location>
        <begin position="363"/>
        <end position="563"/>
    </location>
</feature>
<evidence type="ECO:0000259" key="5">
    <source>
        <dbReference type="PROSITE" id="PS51741"/>
    </source>
</evidence>
<dbReference type="InterPro" id="IPR031160">
    <property type="entry name" value="F_BAR_dom"/>
</dbReference>
<feature type="compositionally biased region" description="Pro residues" evidence="3">
    <location>
        <begin position="536"/>
        <end position="557"/>
    </location>
</feature>
<dbReference type="SMART" id="SM00324">
    <property type="entry name" value="RhoGAP"/>
    <property type="match status" value="1"/>
</dbReference>
<keyword evidence="2" id="KW-0175">Coiled coil</keyword>
<feature type="region of interest" description="Disordered" evidence="3">
    <location>
        <begin position="1"/>
        <end position="75"/>
    </location>
</feature>
<keyword evidence="7" id="KW-1185">Reference proteome</keyword>
<dbReference type="InterPro" id="IPR001060">
    <property type="entry name" value="FCH_dom"/>
</dbReference>
<dbReference type="SUPFAM" id="SSF48350">
    <property type="entry name" value="GTPase activation domain, GAP"/>
    <property type="match status" value="1"/>
</dbReference>
<feature type="domain" description="F-BAR" evidence="5">
    <location>
        <begin position="76"/>
        <end position="352"/>
    </location>
</feature>
<proteinExistence type="predicted"/>
<keyword evidence="1" id="KW-0343">GTPase activation</keyword>
<dbReference type="CDD" id="cd07652">
    <property type="entry name" value="F-BAR_Rgd1"/>
    <property type="match status" value="1"/>
</dbReference>
<name>A0A8H4KZG4_9HYPO</name>
<evidence type="ECO:0000256" key="1">
    <source>
        <dbReference type="ARBA" id="ARBA00022468"/>
    </source>
</evidence>
<feature type="compositionally biased region" description="Low complexity" evidence="3">
    <location>
        <begin position="386"/>
        <end position="398"/>
    </location>
</feature>
<dbReference type="Proteomes" id="UP000554235">
    <property type="component" value="Unassembled WGS sequence"/>
</dbReference>
<dbReference type="InterPro" id="IPR008936">
    <property type="entry name" value="Rho_GTPase_activation_prot"/>
</dbReference>
<accession>A0A8H4KZG4</accession>
<organism evidence="6 7">
    <name type="scientific">Fusarium albosuccineum</name>
    <dbReference type="NCBI Taxonomy" id="1237068"/>
    <lineage>
        <taxon>Eukaryota</taxon>
        <taxon>Fungi</taxon>
        <taxon>Dikarya</taxon>
        <taxon>Ascomycota</taxon>
        <taxon>Pezizomycotina</taxon>
        <taxon>Sordariomycetes</taxon>
        <taxon>Hypocreomycetidae</taxon>
        <taxon>Hypocreales</taxon>
        <taxon>Nectriaceae</taxon>
        <taxon>Fusarium</taxon>
        <taxon>Fusarium decemcellulare species complex</taxon>
    </lineage>
</organism>
<dbReference type="PROSITE" id="PS50238">
    <property type="entry name" value="RHOGAP"/>
    <property type="match status" value="1"/>
</dbReference>
<dbReference type="FunFam" id="1.20.1270.60:FF:000063">
    <property type="entry name" value="Rho GTPase activator"/>
    <property type="match status" value="1"/>
</dbReference>
<evidence type="ECO:0000256" key="3">
    <source>
        <dbReference type="SAM" id="MobiDB-lite"/>
    </source>
</evidence>
<dbReference type="OrthoDB" id="437889at2759"/>
<protein>
    <submittedName>
        <fullName evidence="6">GTPase-activating beta-chimerin</fullName>
    </submittedName>
</protein>
<evidence type="ECO:0000313" key="7">
    <source>
        <dbReference type="Proteomes" id="UP000554235"/>
    </source>
</evidence>
<dbReference type="Gene3D" id="1.10.555.10">
    <property type="entry name" value="Rho GTPase activation protein"/>
    <property type="match status" value="1"/>
</dbReference>
<sequence length="762" mass="82028">MTEFHPPATDAFPQDQRDRSGSMMSLGNTPMSPPGPPSDDHGGAAVDDASNNQQSVDGEGAAPAQGPPGASPEQLKQVSDVLASEIGVVTLLNRLKQSIASAKEFALFLKKRSALEEDHANGLKKLTRTTQEVMRRHDHRQGSFASAYDAMAGTHERMAENGIEFANELHRMHDELIELANVAERSRKTWKTNGLSAENKVSEMEQTMRKSKTKYDSLAEDYERAKMGEARQSGKMFGALKGHKSAAQHEEDLLKKVQAADQTYHGHVQALQTEKAQLVSTTRPEAVRNLQDSIKEIDAGVTMQMQKFASFNERLLLSNGLSVSPIQGPGAASSASQRSLRQAASSINNEKDLNDYVLAQHRSMPPNTGEIKYERNPALNPPGSNQQAPGGPVQQPAQLSQTPPQGGFSAPQPLGPGSRTSTLGLSPITGITGDSFPPGGPSDDPRPFSQPHNRSFSQGNVPAPQSGPSQQQFAGRAPPNQPAPGQRYGNGGSISSSGPPQLGALPFQPGPSPPQPSGPYQAPHERKGSGVALGQGPPPAGRSPPPYGVPGHPPPGASGPSKPMFGLPLNRLYERDGLAVPMVVHQCIQAVDLYGLGVEGIYRQSGSMAHIQKLKNMFDTESSSPALDFRNPENFYHDVNSVTGLLKQFFRDLPDPLLTIEHHDSFIAAAKHDDDTVRRDSLHAIINSLPDPNYATLRALTLHLYRVMDQSHTNRMNCHNLAVIFGPTLMGTDPSTAIADAGWQIKAIDTILQSTLQIFDED</sequence>
<dbReference type="PANTHER" id="PTHR23176:SF136">
    <property type="entry name" value="RHO GTPASE ACTIVATOR (RGD1)"/>
    <property type="match status" value="1"/>
</dbReference>
<evidence type="ECO:0000259" key="4">
    <source>
        <dbReference type="PROSITE" id="PS50238"/>
    </source>
</evidence>
<dbReference type="InterPro" id="IPR000198">
    <property type="entry name" value="RhoGAP_dom"/>
</dbReference>
<reference evidence="6 7" key="1">
    <citation type="submission" date="2020-01" db="EMBL/GenBank/DDBJ databases">
        <title>Identification and distribution of gene clusters putatively required for synthesis of sphingolipid metabolism inhibitors in phylogenetically diverse species of the filamentous fungus Fusarium.</title>
        <authorList>
            <person name="Kim H.-S."/>
            <person name="Busman M."/>
            <person name="Brown D.W."/>
            <person name="Divon H."/>
            <person name="Uhlig S."/>
            <person name="Proctor R.H."/>
        </authorList>
    </citation>
    <scope>NUCLEOTIDE SEQUENCE [LARGE SCALE GENOMIC DNA]</scope>
    <source>
        <strain evidence="6 7">NRRL 20459</strain>
    </source>
</reference>
<dbReference type="GO" id="GO:0005096">
    <property type="term" value="F:GTPase activator activity"/>
    <property type="evidence" value="ECO:0007669"/>
    <property type="project" value="UniProtKB-KW"/>
</dbReference>
<gene>
    <name evidence="6" type="ORF">FALBO_15021</name>
</gene>
<feature type="domain" description="Rho-GAP" evidence="4">
    <location>
        <begin position="567"/>
        <end position="759"/>
    </location>
</feature>
<dbReference type="EMBL" id="JAADYS010002528">
    <property type="protein sequence ID" value="KAF4458248.1"/>
    <property type="molecule type" value="Genomic_DNA"/>
</dbReference>